<evidence type="ECO:0000259" key="3">
    <source>
        <dbReference type="PROSITE" id="PS51462"/>
    </source>
</evidence>
<dbReference type="AlphaFoldDB" id="A0A927R8S8"/>
<dbReference type="RefSeq" id="WP_192749995.1">
    <property type="nucleotide sequence ID" value="NZ_BAABJL010000060.1"/>
</dbReference>
<dbReference type="InterPro" id="IPR020084">
    <property type="entry name" value="NUDIX_hydrolase_CS"/>
</dbReference>
<feature type="domain" description="Nudix hydrolase" evidence="3">
    <location>
        <begin position="10"/>
        <end position="136"/>
    </location>
</feature>
<reference evidence="4" key="1">
    <citation type="submission" date="2020-10" db="EMBL/GenBank/DDBJ databases">
        <title>Sequencing the genomes of 1000 actinobacteria strains.</title>
        <authorList>
            <person name="Klenk H.-P."/>
        </authorList>
    </citation>
    <scope>NUCLEOTIDE SEQUENCE</scope>
    <source>
        <strain evidence="4">DSM 45354</strain>
    </source>
</reference>
<dbReference type="PROSITE" id="PS00893">
    <property type="entry name" value="NUDIX_BOX"/>
    <property type="match status" value="1"/>
</dbReference>
<dbReference type="PANTHER" id="PTHR43046:SF14">
    <property type="entry name" value="MUTT_NUDIX FAMILY PROTEIN"/>
    <property type="match status" value="1"/>
</dbReference>
<keyword evidence="5" id="KW-1185">Reference proteome</keyword>
<proteinExistence type="predicted"/>
<accession>A0A927R8S8</accession>
<dbReference type="EMBL" id="JADBEM010000001">
    <property type="protein sequence ID" value="MBE1605734.1"/>
    <property type="molecule type" value="Genomic_DNA"/>
</dbReference>
<dbReference type="Gene3D" id="3.90.79.10">
    <property type="entry name" value="Nucleoside Triphosphate Pyrophosphohydrolase"/>
    <property type="match status" value="1"/>
</dbReference>
<evidence type="ECO:0000313" key="5">
    <source>
        <dbReference type="Proteomes" id="UP000638648"/>
    </source>
</evidence>
<organism evidence="4 5">
    <name type="scientific">Actinopolymorpha pittospori</name>
    <dbReference type="NCBI Taxonomy" id="648752"/>
    <lineage>
        <taxon>Bacteria</taxon>
        <taxon>Bacillati</taxon>
        <taxon>Actinomycetota</taxon>
        <taxon>Actinomycetes</taxon>
        <taxon>Propionibacteriales</taxon>
        <taxon>Actinopolymorphaceae</taxon>
        <taxon>Actinopolymorpha</taxon>
    </lineage>
</organism>
<dbReference type="PROSITE" id="PS51462">
    <property type="entry name" value="NUDIX"/>
    <property type="match status" value="1"/>
</dbReference>
<sequence length="148" mass="16330">MTTERITTPLRPSGAMVAVISQSPDGPRYLLLHSAEYVPGKAGDWEWGPPSGCIEPDEDIATCATRELFEETGIRGEPQPVATEDIGWALFFLNVPWGTAVRLDAAEHNDFAWVTFEDACRMCRPERVAEGFRIAVEAARMSHRGPSI</sequence>
<dbReference type="SUPFAM" id="SSF55811">
    <property type="entry name" value="Nudix"/>
    <property type="match status" value="1"/>
</dbReference>
<evidence type="ECO:0000313" key="4">
    <source>
        <dbReference type="EMBL" id="MBE1605734.1"/>
    </source>
</evidence>
<comment type="caution">
    <text evidence="4">The sequence shown here is derived from an EMBL/GenBank/DDBJ whole genome shotgun (WGS) entry which is preliminary data.</text>
</comment>
<dbReference type="GO" id="GO:0016787">
    <property type="term" value="F:hydrolase activity"/>
    <property type="evidence" value="ECO:0007669"/>
    <property type="project" value="UniProtKB-KW"/>
</dbReference>
<dbReference type="InterPro" id="IPR015797">
    <property type="entry name" value="NUDIX_hydrolase-like_dom_sf"/>
</dbReference>
<protein>
    <submittedName>
        <fullName evidence="4">ADP-ribose pyrophosphatase YjhB (NUDIX family)</fullName>
    </submittedName>
</protein>
<dbReference type="PANTHER" id="PTHR43046">
    <property type="entry name" value="GDP-MANNOSE MANNOSYL HYDROLASE"/>
    <property type="match status" value="1"/>
</dbReference>
<evidence type="ECO:0000256" key="2">
    <source>
        <dbReference type="ARBA" id="ARBA00022801"/>
    </source>
</evidence>
<dbReference type="Proteomes" id="UP000638648">
    <property type="component" value="Unassembled WGS sequence"/>
</dbReference>
<dbReference type="Pfam" id="PF00293">
    <property type="entry name" value="NUDIX"/>
    <property type="match status" value="1"/>
</dbReference>
<comment type="cofactor">
    <cofactor evidence="1">
        <name>Mg(2+)</name>
        <dbReference type="ChEBI" id="CHEBI:18420"/>
    </cofactor>
</comment>
<dbReference type="InterPro" id="IPR000086">
    <property type="entry name" value="NUDIX_hydrolase_dom"/>
</dbReference>
<keyword evidence="2" id="KW-0378">Hydrolase</keyword>
<name>A0A927R8S8_9ACTN</name>
<evidence type="ECO:0000256" key="1">
    <source>
        <dbReference type="ARBA" id="ARBA00001946"/>
    </source>
</evidence>
<gene>
    <name evidence="4" type="ORF">HEB94_002582</name>
</gene>